<dbReference type="PANTHER" id="PTHR42742">
    <property type="entry name" value="TRANSCRIPTIONAL REPRESSOR MPRA"/>
    <property type="match status" value="1"/>
</dbReference>
<dbReference type="InterPro" id="IPR043129">
    <property type="entry name" value="ATPase_NBD"/>
</dbReference>
<comment type="similarity">
    <text evidence="2">Belongs to the ROK (NagC/XylR) family.</text>
</comment>
<dbReference type="InterPro" id="IPR000600">
    <property type="entry name" value="ROK"/>
</dbReference>
<evidence type="ECO:0000256" key="4">
    <source>
        <dbReference type="ARBA" id="ARBA00022833"/>
    </source>
</evidence>
<keyword evidence="5" id="KW-0460">Magnesium</keyword>
<evidence type="ECO:0000313" key="8">
    <source>
        <dbReference type="EMBL" id="MFD1128920.1"/>
    </source>
</evidence>
<evidence type="ECO:0000256" key="2">
    <source>
        <dbReference type="ARBA" id="ARBA00006479"/>
    </source>
</evidence>
<evidence type="ECO:0000256" key="7">
    <source>
        <dbReference type="ARBA" id="ARBA00048451"/>
    </source>
</evidence>
<comment type="cofactor">
    <cofactor evidence="1">
        <name>Mg(2+)</name>
        <dbReference type="ChEBI" id="CHEBI:18420"/>
    </cofactor>
</comment>
<evidence type="ECO:0000313" key="9">
    <source>
        <dbReference type="Proteomes" id="UP001597169"/>
    </source>
</evidence>
<name>A0ABW3PTK5_9BACL</name>
<dbReference type="SUPFAM" id="SSF53067">
    <property type="entry name" value="Actin-like ATPase domain"/>
    <property type="match status" value="1"/>
</dbReference>
<protein>
    <recommendedName>
        <fullName evidence="6">fructokinase</fullName>
        <ecNumber evidence="6">2.7.1.4</ecNumber>
    </recommendedName>
</protein>
<gene>
    <name evidence="8" type="ORF">ACFQ3J_12125</name>
</gene>
<dbReference type="Proteomes" id="UP001597169">
    <property type="component" value="Unassembled WGS sequence"/>
</dbReference>
<keyword evidence="3" id="KW-0479">Metal-binding</keyword>
<keyword evidence="4" id="KW-0862">Zinc</keyword>
<dbReference type="Pfam" id="PF00480">
    <property type="entry name" value="ROK"/>
    <property type="match status" value="1"/>
</dbReference>
<evidence type="ECO:0000256" key="6">
    <source>
        <dbReference type="ARBA" id="ARBA00038887"/>
    </source>
</evidence>
<dbReference type="PANTHER" id="PTHR42742:SF3">
    <property type="entry name" value="FRUCTOKINASE"/>
    <property type="match status" value="1"/>
</dbReference>
<evidence type="ECO:0000256" key="3">
    <source>
        <dbReference type="ARBA" id="ARBA00022723"/>
    </source>
</evidence>
<dbReference type="Gene3D" id="3.30.420.40">
    <property type="match status" value="2"/>
</dbReference>
<comment type="caution">
    <text evidence="8">The sequence shown here is derived from an EMBL/GenBank/DDBJ whole genome shotgun (WGS) entry which is preliminary data.</text>
</comment>
<accession>A0ABW3PTK5</accession>
<evidence type="ECO:0000256" key="1">
    <source>
        <dbReference type="ARBA" id="ARBA00001946"/>
    </source>
</evidence>
<dbReference type="InterPro" id="IPR051804">
    <property type="entry name" value="Carb_Metab_Reg_Kinase/Isom"/>
</dbReference>
<comment type="catalytic activity">
    <reaction evidence="7">
        <text>D-fructose + ATP = D-fructose 6-phosphate + ADP + H(+)</text>
        <dbReference type="Rhea" id="RHEA:16125"/>
        <dbReference type="ChEBI" id="CHEBI:15378"/>
        <dbReference type="ChEBI" id="CHEBI:30616"/>
        <dbReference type="ChEBI" id="CHEBI:37721"/>
        <dbReference type="ChEBI" id="CHEBI:61527"/>
        <dbReference type="ChEBI" id="CHEBI:456216"/>
        <dbReference type="EC" id="2.7.1.4"/>
    </reaction>
</comment>
<dbReference type="InterPro" id="IPR049874">
    <property type="entry name" value="ROK_cs"/>
</dbReference>
<dbReference type="PROSITE" id="PS01125">
    <property type="entry name" value="ROK"/>
    <property type="match status" value="1"/>
</dbReference>
<evidence type="ECO:0000256" key="5">
    <source>
        <dbReference type="ARBA" id="ARBA00022842"/>
    </source>
</evidence>
<dbReference type="EC" id="2.7.1.4" evidence="6"/>
<dbReference type="CDD" id="cd24067">
    <property type="entry name" value="ASKHA_NBD_ROK_BsFRK-like"/>
    <property type="match status" value="1"/>
</dbReference>
<proteinExistence type="inferred from homology"/>
<sequence length="301" mass="32391">MGVLGAIEAGGTKFVCGVGNEQGEVFERVSFPTTTPEETMAQVISFFEQHEIEALGVGSFGPIDPIKSSPTYGHITTTPKPFWGGYNIIGKLKAHFQVPMNFDTDVNGAALGEYTWGAAKGLDSCIYITVGTGIGAGAVVSGQLIHGLSHPEMGHISVRRHPDDTYEGFCPYHGDCLEGIAAGPAISKRWGKQGIELPADHPAWEMEAYYLAQALVNYVLILSPQKIIMGGGVMKQEQLFPQVRAQLKKLLGGYVQHPSIMERIDEYVVYPELGDNAGICGALALAKLAKEEDVKIELGLN</sequence>
<dbReference type="RefSeq" id="WP_091154412.1">
    <property type="nucleotide sequence ID" value="NZ_JBHTKX010000001.1"/>
</dbReference>
<dbReference type="EMBL" id="JBHTKX010000001">
    <property type="protein sequence ID" value="MFD1128920.1"/>
    <property type="molecule type" value="Genomic_DNA"/>
</dbReference>
<organism evidence="8 9">
    <name type="scientific">Paenibacillus provencensis</name>
    <dbReference type="NCBI Taxonomy" id="441151"/>
    <lineage>
        <taxon>Bacteria</taxon>
        <taxon>Bacillati</taxon>
        <taxon>Bacillota</taxon>
        <taxon>Bacilli</taxon>
        <taxon>Bacillales</taxon>
        <taxon>Paenibacillaceae</taxon>
        <taxon>Paenibacillus</taxon>
    </lineage>
</organism>
<keyword evidence="9" id="KW-1185">Reference proteome</keyword>
<reference evidence="9" key="1">
    <citation type="journal article" date="2019" name="Int. J. Syst. Evol. Microbiol.">
        <title>The Global Catalogue of Microorganisms (GCM) 10K type strain sequencing project: providing services to taxonomists for standard genome sequencing and annotation.</title>
        <authorList>
            <consortium name="The Broad Institute Genomics Platform"/>
            <consortium name="The Broad Institute Genome Sequencing Center for Infectious Disease"/>
            <person name="Wu L."/>
            <person name="Ma J."/>
        </authorList>
    </citation>
    <scope>NUCLEOTIDE SEQUENCE [LARGE SCALE GENOMIC DNA]</scope>
    <source>
        <strain evidence="9">CCUG 53519</strain>
    </source>
</reference>